<keyword evidence="2" id="KW-0336">GPI-anchor</keyword>
<keyword evidence="7" id="KW-0325">Glycoprotein</keyword>
<dbReference type="Proteomes" id="UP000008711">
    <property type="component" value="Unassembled WGS sequence"/>
</dbReference>
<dbReference type="GO" id="GO:0098552">
    <property type="term" value="C:side of membrane"/>
    <property type="evidence" value="ECO:0007669"/>
    <property type="project" value="UniProtKB-KW"/>
</dbReference>
<evidence type="ECO:0000313" key="11">
    <source>
        <dbReference type="Proteomes" id="UP000008711"/>
    </source>
</evidence>
<dbReference type="KEGG" id="der:6556103"/>
<evidence type="ECO:0000256" key="1">
    <source>
        <dbReference type="ARBA" id="ARBA00004589"/>
    </source>
</evidence>
<evidence type="ECO:0000256" key="2">
    <source>
        <dbReference type="ARBA" id="ARBA00022622"/>
    </source>
</evidence>
<evidence type="ECO:0000256" key="7">
    <source>
        <dbReference type="ARBA" id="ARBA00023180"/>
    </source>
</evidence>
<dbReference type="AlphaFoldDB" id="B3PAG8"/>
<dbReference type="Pfam" id="PF17064">
    <property type="entry name" value="QVR"/>
    <property type="match status" value="1"/>
</dbReference>
<evidence type="ECO:0000256" key="8">
    <source>
        <dbReference type="ARBA" id="ARBA00023288"/>
    </source>
</evidence>
<dbReference type="GO" id="GO:0032222">
    <property type="term" value="P:regulation of synaptic transmission, cholinergic"/>
    <property type="evidence" value="ECO:0007669"/>
    <property type="project" value="InterPro"/>
</dbReference>
<dbReference type="GO" id="GO:0030431">
    <property type="term" value="P:sleep"/>
    <property type="evidence" value="ECO:0007669"/>
    <property type="project" value="InterPro"/>
</dbReference>
<keyword evidence="4 9" id="KW-0732">Signal</keyword>
<sequence length="159" mass="17094">MVSSVKMILALTVLATAACTGYAIRCYECDSVIDSKCGKDFKPDSVLISDCSPIQPSTTSSILKFKRSDPKPVIHATGCMKRTLEKPGNPHIVRSCYFGNISNTKVGCQYNPNNKLSKFMNCAICTEDKCNGSSSLAPIAESSSSCCRLLLTRASFSTA</sequence>
<dbReference type="EMBL" id="CH954451">
    <property type="protein sequence ID" value="EDV45280.1"/>
    <property type="molecule type" value="Genomic_DNA"/>
</dbReference>
<proteinExistence type="predicted"/>
<dbReference type="PANTHER" id="PTHR33562">
    <property type="entry name" value="ATILLA, ISOFORM B-RELATED-RELATED"/>
    <property type="match status" value="1"/>
</dbReference>
<keyword evidence="3" id="KW-0812">Transmembrane</keyword>
<reference evidence="10 11" key="2">
    <citation type="journal article" date="2008" name="Bioinformatics">
        <title>Assembly reconciliation.</title>
        <authorList>
            <person name="Zimin A.V."/>
            <person name="Smith D.R."/>
            <person name="Sutton G."/>
            <person name="Yorke J.A."/>
        </authorList>
    </citation>
    <scope>NUCLEOTIDE SEQUENCE [LARGE SCALE GENOMIC DNA]</scope>
    <source>
        <strain evidence="10 11">TSC#14021-0224.01</strain>
    </source>
</reference>
<keyword evidence="8" id="KW-0449">Lipoprotein</keyword>
<organism evidence="10 11">
    <name type="scientific">Drosophila erecta</name>
    <name type="common">Fruit fly</name>
    <dbReference type="NCBI Taxonomy" id="7220"/>
    <lineage>
        <taxon>Eukaryota</taxon>
        <taxon>Metazoa</taxon>
        <taxon>Ecdysozoa</taxon>
        <taxon>Arthropoda</taxon>
        <taxon>Hexapoda</taxon>
        <taxon>Insecta</taxon>
        <taxon>Pterygota</taxon>
        <taxon>Neoptera</taxon>
        <taxon>Endopterygota</taxon>
        <taxon>Diptera</taxon>
        <taxon>Brachycera</taxon>
        <taxon>Muscomorpha</taxon>
        <taxon>Ephydroidea</taxon>
        <taxon>Drosophilidae</taxon>
        <taxon>Drosophila</taxon>
        <taxon>Sophophora</taxon>
    </lineage>
</organism>
<accession>B3PAG8</accession>
<keyword evidence="5" id="KW-1133">Transmembrane helix</keyword>
<evidence type="ECO:0000256" key="4">
    <source>
        <dbReference type="ARBA" id="ARBA00022729"/>
    </source>
</evidence>
<name>B3PAG8_DROER</name>
<dbReference type="HOGENOM" id="CLU_119218_1_0_1"/>
<reference evidence="10 11" key="1">
    <citation type="journal article" date="2007" name="Nature">
        <title>Evolution of genes and genomes on the Drosophila phylogeny.</title>
        <authorList>
            <consortium name="Drosophila 12 Genomes Consortium"/>
            <person name="Clark A.G."/>
            <person name="Eisen M.B."/>
            <person name="Smith D.R."/>
            <person name="Bergman C.M."/>
            <person name="Oliver B."/>
            <person name="Markow T.A."/>
            <person name="Kaufman T.C."/>
            <person name="Kellis M."/>
            <person name="Gelbart W."/>
            <person name="Iyer V.N."/>
            <person name="Pollard D.A."/>
            <person name="Sackton T.B."/>
            <person name="Larracuente A.M."/>
            <person name="Singh N.D."/>
            <person name="Abad J.P."/>
            <person name="Abt D.N."/>
            <person name="Adryan B."/>
            <person name="Aguade M."/>
            <person name="Akashi H."/>
            <person name="Anderson W.W."/>
            <person name="Aquadro C.F."/>
            <person name="Ardell D.H."/>
            <person name="Arguello R."/>
            <person name="Artieri C.G."/>
            <person name="Barbash D.A."/>
            <person name="Barker D."/>
            <person name="Barsanti P."/>
            <person name="Batterham P."/>
            <person name="Batzoglou S."/>
            <person name="Begun D."/>
            <person name="Bhutkar A."/>
            <person name="Blanco E."/>
            <person name="Bosak S.A."/>
            <person name="Bradley R.K."/>
            <person name="Brand A.D."/>
            <person name="Brent M.R."/>
            <person name="Brooks A.N."/>
            <person name="Brown R.H."/>
            <person name="Butlin R.K."/>
            <person name="Caggese C."/>
            <person name="Calvi B.R."/>
            <person name="Bernardo de Carvalho A."/>
            <person name="Caspi A."/>
            <person name="Castrezana S."/>
            <person name="Celniker S.E."/>
            <person name="Chang J.L."/>
            <person name="Chapple C."/>
            <person name="Chatterji S."/>
            <person name="Chinwalla A."/>
            <person name="Civetta A."/>
            <person name="Clifton S.W."/>
            <person name="Comeron J.M."/>
            <person name="Costello J.C."/>
            <person name="Coyne J.A."/>
            <person name="Daub J."/>
            <person name="David R.G."/>
            <person name="Delcher A.L."/>
            <person name="Delehaunty K."/>
            <person name="Do C.B."/>
            <person name="Ebling H."/>
            <person name="Edwards K."/>
            <person name="Eickbush T."/>
            <person name="Evans J.D."/>
            <person name="Filipski A."/>
            <person name="Findeiss S."/>
            <person name="Freyhult E."/>
            <person name="Fulton L."/>
            <person name="Fulton R."/>
            <person name="Garcia A.C."/>
            <person name="Gardiner A."/>
            <person name="Garfield D.A."/>
            <person name="Garvin B.E."/>
            <person name="Gibson G."/>
            <person name="Gilbert D."/>
            <person name="Gnerre S."/>
            <person name="Godfrey J."/>
            <person name="Good R."/>
            <person name="Gotea V."/>
            <person name="Gravely B."/>
            <person name="Greenberg A.J."/>
            <person name="Griffiths-Jones S."/>
            <person name="Gross S."/>
            <person name="Guigo R."/>
            <person name="Gustafson E.A."/>
            <person name="Haerty W."/>
            <person name="Hahn M.W."/>
            <person name="Halligan D.L."/>
            <person name="Halpern A.L."/>
            <person name="Halter G.M."/>
            <person name="Han M.V."/>
            <person name="Heger A."/>
            <person name="Hillier L."/>
            <person name="Hinrichs A.S."/>
            <person name="Holmes I."/>
            <person name="Hoskins R.A."/>
            <person name="Hubisz M.J."/>
            <person name="Hultmark D."/>
            <person name="Huntley M.A."/>
            <person name="Jaffe D.B."/>
            <person name="Jagadeeshan S."/>
            <person name="Jeck W.R."/>
            <person name="Johnson J."/>
            <person name="Jones C.D."/>
            <person name="Jordan W.C."/>
            <person name="Karpen G.H."/>
            <person name="Kataoka E."/>
            <person name="Keightley P.D."/>
            <person name="Kheradpour P."/>
            <person name="Kirkness E.F."/>
            <person name="Koerich L.B."/>
            <person name="Kristiansen K."/>
            <person name="Kudrna D."/>
            <person name="Kulathinal R.J."/>
            <person name="Kumar S."/>
            <person name="Kwok R."/>
            <person name="Lander E."/>
            <person name="Langley C.H."/>
            <person name="Lapoint R."/>
            <person name="Lazzaro B.P."/>
            <person name="Lee S.J."/>
            <person name="Levesque L."/>
            <person name="Li R."/>
            <person name="Lin C.F."/>
            <person name="Lin M.F."/>
            <person name="Lindblad-Toh K."/>
            <person name="Llopart A."/>
            <person name="Long M."/>
            <person name="Low L."/>
            <person name="Lozovsky E."/>
            <person name="Lu J."/>
            <person name="Luo M."/>
            <person name="Machado C.A."/>
            <person name="Makalowski W."/>
            <person name="Marzo M."/>
            <person name="Matsuda M."/>
            <person name="Matzkin L."/>
            <person name="McAllister B."/>
            <person name="McBride C.S."/>
            <person name="McKernan B."/>
            <person name="McKernan K."/>
            <person name="Mendez-Lago M."/>
            <person name="Minx P."/>
            <person name="Mollenhauer M.U."/>
            <person name="Montooth K."/>
            <person name="Mount S.M."/>
            <person name="Mu X."/>
            <person name="Myers E."/>
            <person name="Negre B."/>
            <person name="Newfeld S."/>
            <person name="Nielsen R."/>
            <person name="Noor M.A."/>
            <person name="O'Grady P."/>
            <person name="Pachter L."/>
            <person name="Papaceit M."/>
            <person name="Parisi M.J."/>
            <person name="Parisi M."/>
            <person name="Parts L."/>
            <person name="Pedersen J.S."/>
            <person name="Pesole G."/>
            <person name="Phillippy A.M."/>
            <person name="Ponting C.P."/>
            <person name="Pop M."/>
            <person name="Porcelli D."/>
            <person name="Powell J.R."/>
            <person name="Prohaska S."/>
            <person name="Pruitt K."/>
            <person name="Puig M."/>
            <person name="Quesneville H."/>
            <person name="Ram K.R."/>
            <person name="Rand D."/>
            <person name="Rasmussen M.D."/>
            <person name="Reed L.K."/>
            <person name="Reenan R."/>
            <person name="Reily A."/>
            <person name="Remington K.A."/>
            <person name="Rieger T.T."/>
            <person name="Ritchie M.G."/>
            <person name="Robin C."/>
            <person name="Rogers Y.H."/>
            <person name="Rohde C."/>
            <person name="Rozas J."/>
            <person name="Rubenfield M.J."/>
            <person name="Ruiz A."/>
            <person name="Russo S."/>
            <person name="Salzberg S.L."/>
            <person name="Sanchez-Gracia A."/>
            <person name="Saranga D.J."/>
            <person name="Sato H."/>
            <person name="Schaeffer S.W."/>
            <person name="Schatz M.C."/>
            <person name="Schlenke T."/>
            <person name="Schwartz R."/>
            <person name="Segarra C."/>
            <person name="Singh R.S."/>
            <person name="Sirot L."/>
            <person name="Sirota M."/>
            <person name="Sisneros N.B."/>
            <person name="Smith C.D."/>
            <person name="Smith T.F."/>
            <person name="Spieth J."/>
            <person name="Stage D.E."/>
            <person name="Stark A."/>
            <person name="Stephan W."/>
            <person name="Strausberg R.L."/>
            <person name="Strempel S."/>
            <person name="Sturgill D."/>
            <person name="Sutton G."/>
            <person name="Sutton G.G."/>
            <person name="Tao W."/>
            <person name="Teichmann S."/>
            <person name="Tobari Y.N."/>
            <person name="Tomimura Y."/>
            <person name="Tsolas J.M."/>
            <person name="Valente V.L."/>
            <person name="Venter E."/>
            <person name="Venter J.C."/>
            <person name="Vicario S."/>
            <person name="Vieira F.G."/>
            <person name="Vilella A.J."/>
            <person name="Villasante A."/>
            <person name="Walenz B."/>
            <person name="Wang J."/>
            <person name="Wasserman M."/>
            <person name="Watts T."/>
            <person name="Wilson D."/>
            <person name="Wilson R.K."/>
            <person name="Wing R.A."/>
            <person name="Wolfner M.F."/>
            <person name="Wong A."/>
            <person name="Wong G.K."/>
            <person name="Wu C.I."/>
            <person name="Wu G."/>
            <person name="Yamamoto D."/>
            <person name="Yang H.P."/>
            <person name="Yang S.P."/>
            <person name="Yorke J.A."/>
            <person name="Yoshida K."/>
            <person name="Zdobnov E."/>
            <person name="Zhang P."/>
            <person name="Zhang Y."/>
            <person name="Zimin A.V."/>
            <person name="Baldwin J."/>
            <person name="Abdouelleil A."/>
            <person name="Abdulkadir J."/>
            <person name="Abebe A."/>
            <person name="Abera B."/>
            <person name="Abreu J."/>
            <person name="Acer S.C."/>
            <person name="Aftuck L."/>
            <person name="Alexander A."/>
            <person name="An P."/>
            <person name="Anderson E."/>
            <person name="Anderson S."/>
            <person name="Arachi H."/>
            <person name="Azer M."/>
            <person name="Bachantsang P."/>
            <person name="Barry A."/>
            <person name="Bayul T."/>
            <person name="Berlin A."/>
            <person name="Bessette D."/>
            <person name="Bloom T."/>
            <person name="Blye J."/>
            <person name="Boguslavskiy L."/>
            <person name="Bonnet C."/>
            <person name="Boukhgalter B."/>
            <person name="Bourzgui I."/>
            <person name="Brown A."/>
            <person name="Cahill P."/>
            <person name="Channer S."/>
            <person name="Cheshatsang Y."/>
            <person name="Chuda L."/>
            <person name="Citroen M."/>
            <person name="Collymore A."/>
            <person name="Cooke P."/>
            <person name="Costello M."/>
            <person name="D'Aco K."/>
            <person name="Daza R."/>
            <person name="De Haan G."/>
            <person name="DeGray S."/>
            <person name="DeMaso C."/>
            <person name="Dhargay N."/>
            <person name="Dooley K."/>
            <person name="Dooley E."/>
            <person name="Doricent M."/>
            <person name="Dorje P."/>
            <person name="Dorjee K."/>
            <person name="Dupes A."/>
            <person name="Elong R."/>
            <person name="Falk J."/>
            <person name="Farina A."/>
            <person name="Faro S."/>
            <person name="Ferguson D."/>
            <person name="Fisher S."/>
            <person name="Foley C.D."/>
            <person name="Franke A."/>
            <person name="Friedrich D."/>
            <person name="Gadbois L."/>
            <person name="Gearin G."/>
            <person name="Gearin C.R."/>
            <person name="Giannoukos G."/>
            <person name="Goode T."/>
            <person name="Graham J."/>
            <person name="Grandbois E."/>
            <person name="Grewal S."/>
            <person name="Gyaltsen K."/>
            <person name="Hafez N."/>
            <person name="Hagos B."/>
            <person name="Hall J."/>
            <person name="Henson C."/>
            <person name="Hollinger A."/>
            <person name="Honan T."/>
            <person name="Huard M.D."/>
            <person name="Hughes L."/>
            <person name="Hurhula B."/>
            <person name="Husby M.E."/>
            <person name="Kamat A."/>
            <person name="Kanga B."/>
            <person name="Kashin S."/>
            <person name="Khazanovich D."/>
            <person name="Kisner P."/>
            <person name="Lance K."/>
            <person name="Lara M."/>
            <person name="Lee W."/>
            <person name="Lennon N."/>
            <person name="Letendre F."/>
            <person name="LeVine R."/>
            <person name="Lipovsky A."/>
            <person name="Liu X."/>
            <person name="Liu J."/>
            <person name="Liu S."/>
            <person name="Lokyitsang T."/>
            <person name="Lokyitsang Y."/>
            <person name="Lubonja R."/>
            <person name="Lui A."/>
            <person name="MacDonald P."/>
            <person name="Magnisalis V."/>
            <person name="Maru K."/>
            <person name="Matthews C."/>
            <person name="McCusker W."/>
            <person name="McDonough S."/>
            <person name="Mehta T."/>
            <person name="Meldrim J."/>
            <person name="Meneus L."/>
            <person name="Mihai O."/>
            <person name="Mihalev A."/>
            <person name="Mihova T."/>
            <person name="Mittelman R."/>
            <person name="Mlenga V."/>
            <person name="Montmayeur A."/>
            <person name="Mulrain L."/>
            <person name="Navidi A."/>
            <person name="Naylor J."/>
            <person name="Negash T."/>
            <person name="Nguyen T."/>
            <person name="Nguyen N."/>
            <person name="Nicol R."/>
            <person name="Norbu C."/>
            <person name="Norbu N."/>
            <person name="Novod N."/>
            <person name="O'Neill B."/>
            <person name="Osman S."/>
            <person name="Markiewicz E."/>
            <person name="Oyono O.L."/>
            <person name="Patti C."/>
            <person name="Phunkhang P."/>
            <person name="Pierre F."/>
            <person name="Priest M."/>
            <person name="Raghuraman S."/>
            <person name="Rege F."/>
            <person name="Reyes R."/>
            <person name="Rise C."/>
            <person name="Rogov P."/>
            <person name="Ross K."/>
            <person name="Ryan E."/>
            <person name="Settipalli S."/>
            <person name="Shea T."/>
            <person name="Sherpa N."/>
            <person name="Shi L."/>
            <person name="Shih D."/>
            <person name="Sparrow T."/>
            <person name="Spaulding J."/>
            <person name="Stalker J."/>
            <person name="Stange-Thomann N."/>
            <person name="Stavropoulos S."/>
            <person name="Stone C."/>
            <person name="Strader C."/>
            <person name="Tesfaye S."/>
            <person name="Thomson T."/>
            <person name="Thoulutsang Y."/>
            <person name="Thoulutsang D."/>
            <person name="Topham K."/>
            <person name="Topping I."/>
            <person name="Tsamla T."/>
            <person name="Vassiliev H."/>
            <person name="Vo A."/>
            <person name="Wangchuk T."/>
            <person name="Wangdi T."/>
            <person name="Weiand M."/>
            <person name="Wilkinson J."/>
            <person name="Wilson A."/>
            <person name="Yadav S."/>
            <person name="Young G."/>
            <person name="Yu Q."/>
            <person name="Zembek L."/>
            <person name="Zhong D."/>
            <person name="Zimmer A."/>
            <person name="Zwirko Z."/>
            <person name="Jaffe D.B."/>
            <person name="Alvarez P."/>
            <person name="Brockman W."/>
            <person name="Butler J."/>
            <person name="Chin C."/>
            <person name="Gnerre S."/>
            <person name="Grabherr M."/>
            <person name="Kleber M."/>
            <person name="Mauceli E."/>
            <person name="MacCallum I."/>
        </authorList>
    </citation>
    <scope>NUCLEOTIDE SEQUENCE [LARGE SCALE GENOMIC DNA]</scope>
    <source>
        <strain evidence="10 11">TSC#14021-0224.01</strain>
    </source>
</reference>
<dbReference type="PhylomeDB" id="B3PAG8"/>
<gene>
    <name evidence="10" type="primary">Dere\GG10978</name>
    <name evidence="10" type="synonym">dere_GLEANR_11017</name>
    <name evidence="10" type="synonym">GG10978</name>
    <name evidence="10" type="ORF">Dere_GG10978</name>
</gene>
<dbReference type="InterPro" id="IPR050975">
    <property type="entry name" value="Sleep_regulator"/>
</dbReference>
<evidence type="ECO:0000256" key="5">
    <source>
        <dbReference type="ARBA" id="ARBA00022989"/>
    </source>
</evidence>
<feature type="chain" id="PRO_5002796491" evidence="9">
    <location>
        <begin position="24"/>
        <end position="159"/>
    </location>
</feature>
<keyword evidence="11" id="KW-1185">Reference proteome</keyword>
<feature type="signal peptide" evidence="9">
    <location>
        <begin position="1"/>
        <end position="23"/>
    </location>
</feature>
<protein>
    <submittedName>
        <fullName evidence="10">Uncharacterized protein</fullName>
    </submittedName>
</protein>
<evidence type="ECO:0000256" key="3">
    <source>
        <dbReference type="ARBA" id="ARBA00022692"/>
    </source>
</evidence>
<keyword evidence="6" id="KW-0472">Membrane</keyword>
<evidence type="ECO:0000256" key="6">
    <source>
        <dbReference type="ARBA" id="ARBA00023136"/>
    </source>
</evidence>
<dbReference type="PROSITE" id="PS51257">
    <property type="entry name" value="PROKAR_LIPOPROTEIN"/>
    <property type="match status" value="1"/>
</dbReference>
<dbReference type="InterPro" id="IPR031424">
    <property type="entry name" value="QVR-like"/>
</dbReference>
<dbReference type="PANTHER" id="PTHR33562:SF18">
    <property type="entry name" value="BOUDIN-RELATED"/>
    <property type="match status" value="1"/>
</dbReference>
<evidence type="ECO:0000256" key="9">
    <source>
        <dbReference type="SAM" id="SignalP"/>
    </source>
</evidence>
<evidence type="ECO:0000313" key="10">
    <source>
        <dbReference type="EMBL" id="EDV45280.1"/>
    </source>
</evidence>
<dbReference type="OrthoDB" id="6083863at2759"/>
<comment type="subcellular location">
    <subcellularLocation>
        <location evidence="1">Membrane</location>
        <topology evidence="1">Lipid-anchor</topology>
        <topology evidence="1">GPI-anchor</topology>
    </subcellularLocation>
</comment>